<comment type="subcellular location">
    <subcellularLocation>
        <location evidence="1">Membrane</location>
        <topology evidence="1">Multi-pass membrane protein</topology>
    </subcellularLocation>
</comment>
<dbReference type="GO" id="GO:0005384">
    <property type="term" value="F:manganese ion transmembrane transporter activity"/>
    <property type="evidence" value="ECO:0007669"/>
    <property type="project" value="TreeGrafter"/>
</dbReference>
<feature type="transmembrane region" description="Helical" evidence="8">
    <location>
        <begin position="580"/>
        <end position="601"/>
    </location>
</feature>
<accession>A0AAE1HHG1</accession>
<feature type="transmembrane region" description="Helical" evidence="8">
    <location>
        <begin position="546"/>
        <end position="568"/>
    </location>
</feature>
<dbReference type="AlphaFoldDB" id="A0AAE1HHG1"/>
<evidence type="ECO:0000256" key="6">
    <source>
        <dbReference type="ARBA" id="ARBA00023136"/>
    </source>
</evidence>
<dbReference type="EMBL" id="JAHWGI010001033">
    <property type="protein sequence ID" value="KAK3921414.1"/>
    <property type="molecule type" value="Genomic_DNA"/>
</dbReference>
<comment type="similarity">
    <text evidence="2">Belongs to the NRAMP family.</text>
</comment>
<evidence type="ECO:0000256" key="4">
    <source>
        <dbReference type="ARBA" id="ARBA00022692"/>
    </source>
</evidence>
<gene>
    <name evidence="9" type="ORF">KUF71_010629</name>
</gene>
<reference evidence="9" key="2">
    <citation type="journal article" date="2023" name="BMC Genomics">
        <title>Pest status, molecular evolution, and epigenetic factors derived from the genome assembly of Frankliniella fusca, a thysanopteran phytovirus vector.</title>
        <authorList>
            <person name="Catto M.A."/>
            <person name="Labadie P.E."/>
            <person name="Jacobson A.L."/>
            <person name="Kennedy G.G."/>
            <person name="Srinivasan R."/>
            <person name="Hunt B.G."/>
        </authorList>
    </citation>
    <scope>NUCLEOTIDE SEQUENCE</scope>
    <source>
        <strain evidence="9">PL_HMW_Pooled</strain>
    </source>
</reference>
<feature type="transmembrane region" description="Helical" evidence="8">
    <location>
        <begin position="398"/>
        <end position="420"/>
    </location>
</feature>
<feature type="transmembrane region" description="Helical" evidence="8">
    <location>
        <begin position="311"/>
        <end position="329"/>
    </location>
</feature>
<evidence type="ECO:0000256" key="7">
    <source>
        <dbReference type="SAM" id="MobiDB-lite"/>
    </source>
</evidence>
<keyword evidence="6 8" id="KW-0472">Membrane</keyword>
<feature type="compositionally biased region" description="Low complexity" evidence="7">
    <location>
        <begin position="26"/>
        <end position="38"/>
    </location>
</feature>
<dbReference type="GO" id="GO:0010008">
    <property type="term" value="C:endosome membrane"/>
    <property type="evidence" value="ECO:0007669"/>
    <property type="project" value="TreeGrafter"/>
</dbReference>
<feature type="transmembrane region" description="Helical" evidence="8">
    <location>
        <begin position="355"/>
        <end position="377"/>
    </location>
</feature>
<dbReference type="GO" id="GO:0015086">
    <property type="term" value="F:cadmium ion transmembrane transporter activity"/>
    <property type="evidence" value="ECO:0007669"/>
    <property type="project" value="TreeGrafter"/>
</dbReference>
<feature type="transmembrane region" description="Helical" evidence="8">
    <location>
        <begin position="273"/>
        <end position="299"/>
    </location>
</feature>
<evidence type="ECO:0000256" key="8">
    <source>
        <dbReference type="SAM" id="Phobius"/>
    </source>
</evidence>
<keyword evidence="3" id="KW-0813">Transport</keyword>
<evidence type="ECO:0000256" key="3">
    <source>
        <dbReference type="ARBA" id="ARBA00022448"/>
    </source>
</evidence>
<evidence type="ECO:0000256" key="1">
    <source>
        <dbReference type="ARBA" id="ARBA00004141"/>
    </source>
</evidence>
<feature type="region of interest" description="Disordered" evidence="7">
    <location>
        <begin position="22"/>
        <end position="68"/>
    </location>
</feature>
<reference evidence="9" key="1">
    <citation type="submission" date="2021-07" db="EMBL/GenBank/DDBJ databases">
        <authorList>
            <person name="Catto M.A."/>
            <person name="Jacobson A."/>
            <person name="Kennedy G."/>
            <person name="Labadie P."/>
            <person name="Hunt B.G."/>
            <person name="Srinivasan R."/>
        </authorList>
    </citation>
    <scope>NUCLEOTIDE SEQUENCE</scope>
    <source>
        <strain evidence="9">PL_HMW_Pooled</strain>
        <tissue evidence="9">Head</tissue>
    </source>
</reference>
<dbReference type="NCBIfam" id="NF037982">
    <property type="entry name" value="Nramp_1"/>
    <property type="match status" value="1"/>
</dbReference>
<evidence type="ECO:0000256" key="5">
    <source>
        <dbReference type="ARBA" id="ARBA00022989"/>
    </source>
</evidence>
<proteinExistence type="inferred from homology"/>
<dbReference type="Pfam" id="PF01566">
    <property type="entry name" value="Nramp"/>
    <property type="match status" value="1"/>
</dbReference>
<dbReference type="Proteomes" id="UP001219518">
    <property type="component" value="Unassembled WGS sequence"/>
</dbReference>
<comment type="caution">
    <text evidence="9">The sequence shown here is derived from an EMBL/GenBank/DDBJ whole genome shotgun (WGS) entry which is preliminary data.</text>
</comment>
<evidence type="ECO:0000313" key="10">
    <source>
        <dbReference type="Proteomes" id="UP001219518"/>
    </source>
</evidence>
<feature type="transmembrane region" description="Helical" evidence="8">
    <location>
        <begin position="515"/>
        <end position="534"/>
    </location>
</feature>
<sequence length="703" mass="76330">MLSADMLGAGAAARNLADVEADADDAAVAARTPSSRPTPVSPAPALPAPTERTALLGPRWRRPDDRDEDEDFVADHRIDVPTAAEEVSPCSRYKITFTRSIRQFLIESSLLGDKDGDYFPVDGQTAKGLNVSVVVISSADWTGLDAVRTALTNSTMFRTMETYLATFSFRKLWAFTGPGFLISIAYLDPGNIEADLEAGSLAQYKLLWVVLWSSVAGLLLQRLAARLGAVTGMHMAEHAHRNYPAPVRILVWLMIELAIIGNDMQEVIGTAIAFYLLSNTLIPIWLGVVITIFDTFTFLLIDRYGLRKLELLFGIFIATMAVTFGYEYVVSAPPQLEVAKGALLPLCEGCGTQELLQIISLIGAIIAPHNLYLHSALVKSRNIDKANPVEVREANKYYFVETSIAVFIAYIINLFVIAVFGDGLYLTTNSAVRAMCLANNNSHADIFPDNNDVVEADMYQGGIFLGCKFGAAAMYIWAVGLLAAGQSSTMTGCYSGQFVMEGFLQLRWTRWRRVLFTRTLAIVPTLVVALYSRIQDLSIMNDTLNSIMSVQLPFALLPLIAFTGNPAIMGEFVNTVTSTAIALVLSVAIICANTYYVVTALPDGDVWVALCAVVGVGYVSLVGYLALHMLFSIDCFPRLADSQVVRKYILPPPPPDAVVMEHPLGHGHGAGPSPSVGGIKPQLEDLNNSCSSAVEEAPQGWVH</sequence>
<feature type="transmembrane region" description="Helical" evidence="8">
    <location>
        <begin position="463"/>
        <end position="484"/>
    </location>
</feature>
<keyword evidence="5 8" id="KW-1133">Transmembrane helix</keyword>
<dbReference type="GO" id="GO:0005381">
    <property type="term" value="F:iron ion transmembrane transporter activity"/>
    <property type="evidence" value="ECO:0007669"/>
    <property type="project" value="TreeGrafter"/>
</dbReference>
<dbReference type="GO" id="GO:0005886">
    <property type="term" value="C:plasma membrane"/>
    <property type="evidence" value="ECO:0007669"/>
    <property type="project" value="TreeGrafter"/>
</dbReference>
<dbReference type="HAMAP" id="MF_00221">
    <property type="entry name" value="NRAMP"/>
    <property type="match status" value="1"/>
</dbReference>
<evidence type="ECO:0000256" key="2">
    <source>
        <dbReference type="ARBA" id="ARBA00006670"/>
    </source>
</evidence>
<keyword evidence="10" id="KW-1185">Reference proteome</keyword>
<dbReference type="PRINTS" id="PR00447">
    <property type="entry name" value="NATRESASSCMP"/>
</dbReference>
<organism evidence="9 10">
    <name type="scientific">Frankliniella fusca</name>
    <dbReference type="NCBI Taxonomy" id="407009"/>
    <lineage>
        <taxon>Eukaryota</taxon>
        <taxon>Metazoa</taxon>
        <taxon>Ecdysozoa</taxon>
        <taxon>Arthropoda</taxon>
        <taxon>Hexapoda</taxon>
        <taxon>Insecta</taxon>
        <taxon>Pterygota</taxon>
        <taxon>Neoptera</taxon>
        <taxon>Paraneoptera</taxon>
        <taxon>Thysanoptera</taxon>
        <taxon>Terebrantia</taxon>
        <taxon>Thripoidea</taxon>
        <taxon>Thripidae</taxon>
        <taxon>Frankliniella</taxon>
    </lineage>
</organism>
<keyword evidence="4 8" id="KW-0812">Transmembrane</keyword>
<protein>
    <submittedName>
        <fullName evidence="9">Protein Malvolio</fullName>
    </submittedName>
</protein>
<dbReference type="NCBIfam" id="TIGR01197">
    <property type="entry name" value="nramp"/>
    <property type="match status" value="1"/>
</dbReference>
<dbReference type="InterPro" id="IPR001046">
    <property type="entry name" value="NRAMP_fam"/>
</dbReference>
<name>A0AAE1HHG1_9NEOP</name>
<feature type="transmembrane region" description="Helical" evidence="8">
    <location>
        <begin position="607"/>
        <end position="627"/>
    </location>
</feature>
<evidence type="ECO:0000313" key="9">
    <source>
        <dbReference type="EMBL" id="KAK3921414.1"/>
    </source>
</evidence>
<dbReference type="PANTHER" id="PTHR11706">
    <property type="entry name" value="SOLUTE CARRIER PROTEIN FAMILY 11 MEMBER"/>
    <property type="match status" value="1"/>
</dbReference>
<dbReference type="PANTHER" id="PTHR11706:SF33">
    <property type="entry name" value="NATURAL RESISTANCE-ASSOCIATED MACROPHAGE PROTEIN 2"/>
    <property type="match status" value="1"/>
</dbReference>